<dbReference type="Proteomes" id="UP000759537">
    <property type="component" value="Unassembled WGS sequence"/>
</dbReference>
<reference evidence="1" key="1">
    <citation type="submission" date="2019-10" db="EMBL/GenBank/DDBJ databases">
        <authorList>
            <consortium name="DOE Joint Genome Institute"/>
            <person name="Kuo A."/>
            <person name="Miyauchi S."/>
            <person name="Kiss E."/>
            <person name="Drula E."/>
            <person name="Kohler A."/>
            <person name="Sanchez-Garcia M."/>
            <person name="Andreopoulos B."/>
            <person name="Barry K.W."/>
            <person name="Bonito G."/>
            <person name="Buee M."/>
            <person name="Carver A."/>
            <person name="Chen C."/>
            <person name="Cichocki N."/>
            <person name="Clum A."/>
            <person name="Culley D."/>
            <person name="Crous P.W."/>
            <person name="Fauchery L."/>
            <person name="Girlanda M."/>
            <person name="Hayes R."/>
            <person name="Keri Z."/>
            <person name="LaButti K."/>
            <person name="Lipzen A."/>
            <person name="Lombard V."/>
            <person name="Magnuson J."/>
            <person name="Maillard F."/>
            <person name="Morin E."/>
            <person name="Murat C."/>
            <person name="Nolan M."/>
            <person name="Ohm R."/>
            <person name="Pangilinan J."/>
            <person name="Pereira M."/>
            <person name="Perotto S."/>
            <person name="Peter M."/>
            <person name="Riley R."/>
            <person name="Sitrit Y."/>
            <person name="Stielow B."/>
            <person name="Szollosi G."/>
            <person name="Zifcakova L."/>
            <person name="Stursova M."/>
            <person name="Spatafora J.W."/>
            <person name="Tedersoo L."/>
            <person name="Vaario L.-M."/>
            <person name="Yamada A."/>
            <person name="Yan M."/>
            <person name="Wang P."/>
            <person name="Xu J."/>
            <person name="Bruns T."/>
            <person name="Baldrian P."/>
            <person name="Vilgalys R."/>
            <person name="Henrissat B."/>
            <person name="Grigoriev I.V."/>
            <person name="Hibbett D."/>
            <person name="Nagy L.G."/>
            <person name="Martin F.M."/>
        </authorList>
    </citation>
    <scope>NUCLEOTIDE SEQUENCE</scope>
    <source>
        <strain evidence="1">Prilba</strain>
    </source>
</reference>
<sequence length="78" mass="9135">IFPVTDRIYLGLTGLATDITVLRDRFRYLVNMFTIKESRTTEPSTLAHLLSGTLYSRRFRPYFTEPVLADWNARSHVR</sequence>
<organism evidence="1 2">
    <name type="scientific">Russula ochroleuca</name>
    <dbReference type="NCBI Taxonomy" id="152965"/>
    <lineage>
        <taxon>Eukaryota</taxon>
        <taxon>Fungi</taxon>
        <taxon>Dikarya</taxon>
        <taxon>Basidiomycota</taxon>
        <taxon>Agaricomycotina</taxon>
        <taxon>Agaricomycetes</taxon>
        <taxon>Russulales</taxon>
        <taxon>Russulaceae</taxon>
        <taxon>Russula</taxon>
    </lineage>
</organism>
<dbReference type="InterPro" id="IPR001353">
    <property type="entry name" value="Proteasome_sua/b"/>
</dbReference>
<dbReference type="PANTHER" id="PTHR32194">
    <property type="entry name" value="METALLOPROTEASE TLDD"/>
    <property type="match status" value="1"/>
</dbReference>
<evidence type="ECO:0000313" key="1">
    <source>
        <dbReference type="EMBL" id="KAF8470994.1"/>
    </source>
</evidence>
<gene>
    <name evidence="1" type="ORF">DFH94DRAFT_637378</name>
</gene>
<dbReference type="Gene3D" id="3.60.20.10">
    <property type="entry name" value="Glutamine Phosphoribosylpyrophosphate, subunit 1, domain 1"/>
    <property type="match status" value="1"/>
</dbReference>
<dbReference type="AlphaFoldDB" id="A0A9P5JZL3"/>
<proteinExistence type="predicted"/>
<dbReference type="Pfam" id="PF00227">
    <property type="entry name" value="Proteasome"/>
    <property type="match status" value="1"/>
</dbReference>
<dbReference type="GO" id="GO:0005737">
    <property type="term" value="C:cytoplasm"/>
    <property type="evidence" value="ECO:0007669"/>
    <property type="project" value="TreeGrafter"/>
</dbReference>
<evidence type="ECO:0000313" key="2">
    <source>
        <dbReference type="Proteomes" id="UP000759537"/>
    </source>
</evidence>
<name>A0A9P5JZL3_9AGAM</name>
<dbReference type="GO" id="GO:0005839">
    <property type="term" value="C:proteasome core complex"/>
    <property type="evidence" value="ECO:0007669"/>
    <property type="project" value="InterPro"/>
</dbReference>
<protein>
    <submittedName>
        <fullName evidence="1">Uncharacterized protein</fullName>
    </submittedName>
</protein>
<dbReference type="PANTHER" id="PTHR32194:SF10">
    <property type="entry name" value="PROTEASOME SUBUNIT BETA TYPE-3"/>
    <property type="match status" value="1"/>
</dbReference>
<feature type="non-terminal residue" evidence="1">
    <location>
        <position position="78"/>
    </location>
</feature>
<dbReference type="EMBL" id="WHVB01000024">
    <property type="protein sequence ID" value="KAF8470994.1"/>
    <property type="molecule type" value="Genomic_DNA"/>
</dbReference>
<accession>A0A9P5JZL3</accession>
<dbReference type="GO" id="GO:0051603">
    <property type="term" value="P:proteolysis involved in protein catabolic process"/>
    <property type="evidence" value="ECO:0007669"/>
    <property type="project" value="InterPro"/>
</dbReference>
<dbReference type="OrthoDB" id="204949at2759"/>
<dbReference type="InterPro" id="IPR029055">
    <property type="entry name" value="Ntn_hydrolases_N"/>
</dbReference>
<dbReference type="InterPro" id="IPR023333">
    <property type="entry name" value="Proteasome_suB-type"/>
</dbReference>
<dbReference type="SUPFAM" id="SSF56235">
    <property type="entry name" value="N-terminal nucleophile aminohydrolases (Ntn hydrolases)"/>
    <property type="match status" value="1"/>
</dbReference>
<reference evidence="1" key="2">
    <citation type="journal article" date="2020" name="Nat. Commun.">
        <title>Large-scale genome sequencing of mycorrhizal fungi provides insights into the early evolution of symbiotic traits.</title>
        <authorList>
            <person name="Miyauchi S."/>
            <person name="Kiss E."/>
            <person name="Kuo A."/>
            <person name="Drula E."/>
            <person name="Kohler A."/>
            <person name="Sanchez-Garcia M."/>
            <person name="Morin E."/>
            <person name="Andreopoulos B."/>
            <person name="Barry K.W."/>
            <person name="Bonito G."/>
            <person name="Buee M."/>
            <person name="Carver A."/>
            <person name="Chen C."/>
            <person name="Cichocki N."/>
            <person name="Clum A."/>
            <person name="Culley D."/>
            <person name="Crous P.W."/>
            <person name="Fauchery L."/>
            <person name="Girlanda M."/>
            <person name="Hayes R.D."/>
            <person name="Keri Z."/>
            <person name="LaButti K."/>
            <person name="Lipzen A."/>
            <person name="Lombard V."/>
            <person name="Magnuson J."/>
            <person name="Maillard F."/>
            <person name="Murat C."/>
            <person name="Nolan M."/>
            <person name="Ohm R.A."/>
            <person name="Pangilinan J."/>
            <person name="Pereira M.F."/>
            <person name="Perotto S."/>
            <person name="Peter M."/>
            <person name="Pfister S."/>
            <person name="Riley R."/>
            <person name="Sitrit Y."/>
            <person name="Stielow J.B."/>
            <person name="Szollosi G."/>
            <person name="Zifcakova L."/>
            <person name="Stursova M."/>
            <person name="Spatafora J.W."/>
            <person name="Tedersoo L."/>
            <person name="Vaario L.M."/>
            <person name="Yamada A."/>
            <person name="Yan M."/>
            <person name="Wang P."/>
            <person name="Xu J."/>
            <person name="Bruns T."/>
            <person name="Baldrian P."/>
            <person name="Vilgalys R."/>
            <person name="Dunand C."/>
            <person name="Henrissat B."/>
            <person name="Grigoriev I.V."/>
            <person name="Hibbett D."/>
            <person name="Nagy L.G."/>
            <person name="Martin F.M."/>
        </authorList>
    </citation>
    <scope>NUCLEOTIDE SEQUENCE</scope>
    <source>
        <strain evidence="1">Prilba</strain>
    </source>
</reference>
<keyword evidence="2" id="KW-1185">Reference proteome</keyword>
<comment type="caution">
    <text evidence="1">The sequence shown here is derived from an EMBL/GenBank/DDBJ whole genome shotgun (WGS) entry which is preliminary data.</text>
</comment>